<dbReference type="RefSeq" id="WP_146944787.1">
    <property type="nucleotide sequence ID" value="NZ_BJYJ01000071.1"/>
</dbReference>
<gene>
    <name evidence="1" type="ORF">CHA01nite_39860</name>
</gene>
<accession>A0A511YSU8</accession>
<protein>
    <submittedName>
        <fullName evidence="1">Uncharacterized protein</fullName>
    </submittedName>
</protein>
<dbReference type="EMBL" id="BJYJ01000071">
    <property type="protein sequence ID" value="GEN78246.1"/>
    <property type="molecule type" value="Genomic_DNA"/>
</dbReference>
<keyword evidence="2" id="KW-1185">Reference proteome</keyword>
<evidence type="ECO:0000313" key="2">
    <source>
        <dbReference type="Proteomes" id="UP000321863"/>
    </source>
</evidence>
<proteinExistence type="predicted"/>
<organism evidence="1 2">
    <name type="scientific">Chryseobacterium hagamense</name>
    <dbReference type="NCBI Taxonomy" id="395935"/>
    <lineage>
        <taxon>Bacteria</taxon>
        <taxon>Pseudomonadati</taxon>
        <taxon>Bacteroidota</taxon>
        <taxon>Flavobacteriia</taxon>
        <taxon>Flavobacteriales</taxon>
        <taxon>Weeksellaceae</taxon>
        <taxon>Chryseobacterium group</taxon>
        <taxon>Chryseobacterium</taxon>
    </lineage>
</organism>
<dbReference type="AlphaFoldDB" id="A0A511YSU8"/>
<comment type="caution">
    <text evidence="1">The sequence shown here is derived from an EMBL/GenBank/DDBJ whole genome shotgun (WGS) entry which is preliminary data.</text>
</comment>
<dbReference type="Proteomes" id="UP000321863">
    <property type="component" value="Unassembled WGS sequence"/>
</dbReference>
<evidence type="ECO:0000313" key="1">
    <source>
        <dbReference type="EMBL" id="GEN78246.1"/>
    </source>
</evidence>
<reference evidence="1 2" key="1">
    <citation type="submission" date="2019-07" db="EMBL/GenBank/DDBJ databases">
        <title>Whole genome shotgun sequence of Chryseobacterium hagamense NBRC 105253.</title>
        <authorList>
            <person name="Hosoyama A."/>
            <person name="Uohara A."/>
            <person name="Ohji S."/>
            <person name="Ichikawa N."/>
        </authorList>
    </citation>
    <scope>NUCLEOTIDE SEQUENCE [LARGE SCALE GENOMIC DNA]</scope>
    <source>
        <strain evidence="1 2">NBRC 105253</strain>
    </source>
</reference>
<sequence length="76" mass="8843">MSEVRTQLAEYASTNDKRHQLNDEEIKTGILENLCETSQKRLQEVIYNVFLYDSSKVEIDFAIFEIKESDLLLGTK</sequence>
<name>A0A511YSU8_9FLAO</name>